<evidence type="ECO:0000313" key="11">
    <source>
        <dbReference type="Proteomes" id="UP000627292"/>
    </source>
</evidence>
<dbReference type="GO" id="GO:0015344">
    <property type="term" value="F:siderophore uptake transmembrane transporter activity"/>
    <property type="evidence" value="ECO:0007669"/>
    <property type="project" value="TreeGrafter"/>
</dbReference>
<dbReference type="Pfam" id="PF14905">
    <property type="entry name" value="OMP_b-brl_3"/>
    <property type="match status" value="1"/>
</dbReference>
<evidence type="ECO:0000256" key="4">
    <source>
        <dbReference type="ARBA" id="ARBA00022692"/>
    </source>
</evidence>
<name>A0A917IYW0_9BACT</name>
<gene>
    <name evidence="10" type="ORF">GCM10011379_22840</name>
</gene>
<evidence type="ECO:0000259" key="9">
    <source>
        <dbReference type="Pfam" id="PF14905"/>
    </source>
</evidence>
<feature type="chain" id="PRO_5037426301" evidence="8">
    <location>
        <begin position="20"/>
        <end position="793"/>
    </location>
</feature>
<dbReference type="EMBL" id="BMIB01000002">
    <property type="protein sequence ID" value="GGH67500.1"/>
    <property type="molecule type" value="Genomic_DNA"/>
</dbReference>
<keyword evidence="3" id="KW-1134">Transmembrane beta strand</keyword>
<dbReference type="InterPro" id="IPR039426">
    <property type="entry name" value="TonB-dep_rcpt-like"/>
</dbReference>
<evidence type="ECO:0000256" key="3">
    <source>
        <dbReference type="ARBA" id="ARBA00022452"/>
    </source>
</evidence>
<dbReference type="AlphaFoldDB" id="A0A917IYW0"/>
<evidence type="ECO:0000256" key="8">
    <source>
        <dbReference type="SAM" id="SignalP"/>
    </source>
</evidence>
<comment type="subcellular location">
    <subcellularLocation>
        <location evidence="1">Cell outer membrane</location>
        <topology evidence="1">Multi-pass membrane protein</topology>
    </subcellularLocation>
</comment>
<dbReference type="GO" id="GO:0009279">
    <property type="term" value="C:cell outer membrane"/>
    <property type="evidence" value="ECO:0007669"/>
    <property type="project" value="UniProtKB-SubCell"/>
</dbReference>
<feature type="domain" description="Outer membrane protein beta-barrel" evidence="9">
    <location>
        <begin position="379"/>
        <end position="771"/>
    </location>
</feature>
<evidence type="ECO:0000256" key="6">
    <source>
        <dbReference type="ARBA" id="ARBA00023136"/>
    </source>
</evidence>
<reference evidence="10" key="2">
    <citation type="submission" date="2020-09" db="EMBL/GenBank/DDBJ databases">
        <authorList>
            <person name="Sun Q."/>
            <person name="Zhou Y."/>
        </authorList>
    </citation>
    <scope>NUCLEOTIDE SEQUENCE</scope>
    <source>
        <strain evidence="10">CGMCC 1.15290</strain>
    </source>
</reference>
<proteinExistence type="predicted"/>
<evidence type="ECO:0000256" key="1">
    <source>
        <dbReference type="ARBA" id="ARBA00004571"/>
    </source>
</evidence>
<evidence type="ECO:0000256" key="5">
    <source>
        <dbReference type="ARBA" id="ARBA00022729"/>
    </source>
</evidence>
<evidence type="ECO:0000256" key="7">
    <source>
        <dbReference type="ARBA" id="ARBA00023237"/>
    </source>
</evidence>
<organism evidence="10 11">
    <name type="scientific">Filimonas zeae</name>
    <dbReference type="NCBI Taxonomy" id="1737353"/>
    <lineage>
        <taxon>Bacteria</taxon>
        <taxon>Pseudomonadati</taxon>
        <taxon>Bacteroidota</taxon>
        <taxon>Chitinophagia</taxon>
        <taxon>Chitinophagales</taxon>
        <taxon>Chitinophagaceae</taxon>
        <taxon>Filimonas</taxon>
    </lineage>
</organism>
<dbReference type="Gene3D" id="2.40.170.20">
    <property type="entry name" value="TonB-dependent receptor, beta-barrel domain"/>
    <property type="match status" value="1"/>
</dbReference>
<dbReference type="RefSeq" id="WP_188952152.1">
    <property type="nucleotide sequence ID" value="NZ_BMIB01000002.1"/>
</dbReference>
<reference evidence="10" key="1">
    <citation type="journal article" date="2014" name="Int. J. Syst. Evol. Microbiol.">
        <title>Complete genome sequence of Corynebacterium casei LMG S-19264T (=DSM 44701T), isolated from a smear-ripened cheese.</title>
        <authorList>
            <consortium name="US DOE Joint Genome Institute (JGI-PGF)"/>
            <person name="Walter F."/>
            <person name="Albersmeier A."/>
            <person name="Kalinowski J."/>
            <person name="Ruckert C."/>
        </authorList>
    </citation>
    <scope>NUCLEOTIDE SEQUENCE</scope>
    <source>
        <strain evidence="10">CGMCC 1.15290</strain>
    </source>
</reference>
<sequence length="793" mass="89815">MKPFYLTLFICCILQAAHAQTKRQVKLTDSSTQKPIPFATIALFKTNDAGKPVQQLISKEDGVFEISVKDTASYELLINHTSYRERRLPFSGTLPAVLWLVPASDTTGSVIVTGTRKALIEKVEDKMVYNVEADVTMDGQTATDALRKAPFVSVDGDGNIQLKGQPNYRILLNGKEAGIFAKDPKEALKSFPAGSIKKIEIITSPSAKYDAEGTGGIINIITKKPVSGYNASLGSSYRTLRNLQNGSLNIKYGKWGFTGSASRGHGKNRDFTTQSVTEALVPSTYSKRILDGTGNNQYHWWDISTEISYDIDSLHTVSGYINGGNNPFSRWQTREVAVINHEYSDTAYSTFRETAEFPYVYNDQGMDFIKKFAGKPNKEWSVKLNRQYSGSNSYNNNDQMSETERKQIKNNNQEKNTQYVLQSDFVLPLPAKQKLEIGAKGIFRNASAVYEAMYKDKSDKYVTDAANSDRFSYRQDVYSAYLIYNKAIGSLNLKLGGRLENTQVSGTFKTSGESLHQNYYNFIPTFYLSRKYKESHDFSLSYTKRLRRPFIWDLNPFVNNIDTLNISYGNPNLKPEVTHVVSLSYSYFKNSNSLSISLSQNLCNTQIVKYTVFDAATGVAAMIPDNIGENRFTSLSLSLNLKPVSFWTMNLNAGVQYNNLRNKFNPAQHNKGFSGNGNLSNTFDITKKFSFFNSGGFWQSPVQLQGKFPFNYWYDAGFAYKLLNNKLRITVRANNFLQEYMTYRRKFADKNFVQDVTNRFRQRTIDVSVRWNFGKLSENTSRKRGVKTDDIQK</sequence>
<keyword evidence="11" id="KW-1185">Reference proteome</keyword>
<evidence type="ECO:0000313" key="10">
    <source>
        <dbReference type="EMBL" id="GGH67500.1"/>
    </source>
</evidence>
<dbReference type="InterPro" id="IPR041700">
    <property type="entry name" value="OMP_b-brl_3"/>
</dbReference>
<evidence type="ECO:0000256" key="2">
    <source>
        <dbReference type="ARBA" id="ARBA00022448"/>
    </source>
</evidence>
<dbReference type="PANTHER" id="PTHR30069">
    <property type="entry name" value="TONB-DEPENDENT OUTER MEMBRANE RECEPTOR"/>
    <property type="match status" value="1"/>
</dbReference>
<feature type="signal peptide" evidence="8">
    <location>
        <begin position="1"/>
        <end position="19"/>
    </location>
</feature>
<keyword evidence="10" id="KW-0675">Receptor</keyword>
<dbReference type="Proteomes" id="UP000627292">
    <property type="component" value="Unassembled WGS sequence"/>
</dbReference>
<keyword evidence="5 8" id="KW-0732">Signal</keyword>
<dbReference type="PANTHER" id="PTHR30069:SF29">
    <property type="entry name" value="HEMOGLOBIN AND HEMOGLOBIN-HAPTOGLOBIN-BINDING PROTEIN 1-RELATED"/>
    <property type="match status" value="1"/>
</dbReference>
<keyword evidence="2" id="KW-0813">Transport</keyword>
<protein>
    <submittedName>
        <fullName evidence="10">TonB-dependent receptor</fullName>
    </submittedName>
</protein>
<comment type="caution">
    <text evidence="10">The sequence shown here is derived from an EMBL/GenBank/DDBJ whole genome shotgun (WGS) entry which is preliminary data.</text>
</comment>
<dbReference type="GO" id="GO:0044718">
    <property type="term" value="P:siderophore transmembrane transport"/>
    <property type="evidence" value="ECO:0007669"/>
    <property type="project" value="TreeGrafter"/>
</dbReference>
<keyword evidence="4" id="KW-0812">Transmembrane</keyword>
<dbReference type="Gene3D" id="2.170.130.10">
    <property type="entry name" value="TonB-dependent receptor, plug domain"/>
    <property type="match status" value="1"/>
</dbReference>
<keyword evidence="6" id="KW-0472">Membrane</keyword>
<accession>A0A917IYW0</accession>
<dbReference type="InterPro" id="IPR037066">
    <property type="entry name" value="Plug_dom_sf"/>
</dbReference>
<dbReference type="SUPFAM" id="SSF56935">
    <property type="entry name" value="Porins"/>
    <property type="match status" value="1"/>
</dbReference>
<keyword evidence="7" id="KW-0998">Cell outer membrane</keyword>
<dbReference type="InterPro" id="IPR036942">
    <property type="entry name" value="Beta-barrel_TonB_sf"/>
</dbReference>